<feature type="region of interest" description="Disordered" evidence="1">
    <location>
        <begin position="1"/>
        <end position="53"/>
    </location>
</feature>
<keyword evidence="3" id="KW-1185">Reference proteome</keyword>
<feature type="region of interest" description="Disordered" evidence="1">
    <location>
        <begin position="64"/>
        <end position="83"/>
    </location>
</feature>
<organism evidence="2 3">
    <name type="scientific">Lentzea rhizosphaerae</name>
    <dbReference type="NCBI Taxonomy" id="2041025"/>
    <lineage>
        <taxon>Bacteria</taxon>
        <taxon>Bacillati</taxon>
        <taxon>Actinomycetota</taxon>
        <taxon>Actinomycetes</taxon>
        <taxon>Pseudonocardiales</taxon>
        <taxon>Pseudonocardiaceae</taxon>
        <taxon>Lentzea</taxon>
    </lineage>
</organism>
<gene>
    <name evidence="2" type="ORF">ACFOWZ_07845</name>
</gene>
<sequence>MTNSSWSPSSGHWATTRPTASRGHHEVTTELSGQCPQRVGVRAVGGRPAKDSGQRWWARMPAVQHRRLARQVVRSTASPLDSE</sequence>
<reference evidence="3" key="1">
    <citation type="journal article" date="2019" name="Int. J. Syst. Evol. Microbiol.">
        <title>The Global Catalogue of Microorganisms (GCM) 10K type strain sequencing project: providing services to taxonomists for standard genome sequencing and annotation.</title>
        <authorList>
            <consortium name="The Broad Institute Genomics Platform"/>
            <consortium name="The Broad Institute Genome Sequencing Center for Infectious Disease"/>
            <person name="Wu L."/>
            <person name="Ma J."/>
        </authorList>
    </citation>
    <scope>NUCLEOTIDE SEQUENCE [LARGE SCALE GENOMIC DNA]</scope>
    <source>
        <strain evidence="3">CGMCC 4.7405</strain>
    </source>
</reference>
<protein>
    <submittedName>
        <fullName evidence="2">Uncharacterized protein</fullName>
    </submittedName>
</protein>
<name>A0ABV8BN71_9PSEU</name>
<proteinExistence type="predicted"/>
<feature type="compositionally biased region" description="Polar residues" evidence="1">
    <location>
        <begin position="73"/>
        <end position="83"/>
    </location>
</feature>
<evidence type="ECO:0000256" key="1">
    <source>
        <dbReference type="SAM" id="MobiDB-lite"/>
    </source>
</evidence>
<accession>A0ABV8BN71</accession>
<feature type="compositionally biased region" description="Polar residues" evidence="1">
    <location>
        <begin position="1"/>
        <end position="19"/>
    </location>
</feature>
<dbReference type="Proteomes" id="UP001595690">
    <property type="component" value="Unassembled WGS sequence"/>
</dbReference>
<comment type="caution">
    <text evidence="2">The sequence shown here is derived from an EMBL/GenBank/DDBJ whole genome shotgun (WGS) entry which is preliminary data.</text>
</comment>
<dbReference type="RefSeq" id="WP_382370648.1">
    <property type="nucleotide sequence ID" value="NZ_JBHRZI010000011.1"/>
</dbReference>
<evidence type="ECO:0000313" key="2">
    <source>
        <dbReference type="EMBL" id="MFC3891385.1"/>
    </source>
</evidence>
<dbReference type="EMBL" id="JBHRZI010000011">
    <property type="protein sequence ID" value="MFC3891385.1"/>
    <property type="molecule type" value="Genomic_DNA"/>
</dbReference>
<evidence type="ECO:0000313" key="3">
    <source>
        <dbReference type="Proteomes" id="UP001595690"/>
    </source>
</evidence>